<dbReference type="Proteomes" id="UP000299102">
    <property type="component" value="Unassembled WGS sequence"/>
</dbReference>
<organism evidence="2 3">
    <name type="scientific">Eumeta variegata</name>
    <name type="common">Bagworm moth</name>
    <name type="synonym">Eumeta japonica</name>
    <dbReference type="NCBI Taxonomy" id="151549"/>
    <lineage>
        <taxon>Eukaryota</taxon>
        <taxon>Metazoa</taxon>
        <taxon>Ecdysozoa</taxon>
        <taxon>Arthropoda</taxon>
        <taxon>Hexapoda</taxon>
        <taxon>Insecta</taxon>
        <taxon>Pterygota</taxon>
        <taxon>Neoptera</taxon>
        <taxon>Endopterygota</taxon>
        <taxon>Lepidoptera</taxon>
        <taxon>Glossata</taxon>
        <taxon>Ditrysia</taxon>
        <taxon>Tineoidea</taxon>
        <taxon>Psychidae</taxon>
        <taxon>Oiketicinae</taxon>
        <taxon>Eumeta</taxon>
    </lineage>
</organism>
<evidence type="ECO:0000313" key="3">
    <source>
        <dbReference type="Proteomes" id="UP000299102"/>
    </source>
</evidence>
<proteinExistence type="predicted"/>
<dbReference type="AlphaFoldDB" id="A0A4C1WIX7"/>
<feature type="region of interest" description="Disordered" evidence="1">
    <location>
        <begin position="21"/>
        <end position="52"/>
    </location>
</feature>
<sequence length="82" mass="8777">MHHLCELYSRFVTFAPAAAAGSVSNHTDDPGQVGPSPPPAARPPARTDDAVNRERDLVTAFGTYSGLFTDSESIPNTKIHIK</sequence>
<name>A0A4C1WIX7_EUMVA</name>
<evidence type="ECO:0000313" key="2">
    <source>
        <dbReference type="EMBL" id="GBP51368.1"/>
    </source>
</evidence>
<dbReference type="EMBL" id="BGZK01000580">
    <property type="protein sequence ID" value="GBP51368.1"/>
    <property type="molecule type" value="Genomic_DNA"/>
</dbReference>
<protein>
    <submittedName>
        <fullName evidence="2">Uncharacterized protein</fullName>
    </submittedName>
</protein>
<evidence type="ECO:0000256" key="1">
    <source>
        <dbReference type="SAM" id="MobiDB-lite"/>
    </source>
</evidence>
<comment type="caution">
    <text evidence="2">The sequence shown here is derived from an EMBL/GenBank/DDBJ whole genome shotgun (WGS) entry which is preliminary data.</text>
</comment>
<reference evidence="2 3" key="1">
    <citation type="journal article" date="2019" name="Commun. Biol.">
        <title>The bagworm genome reveals a unique fibroin gene that provides high tensile strength.</title>
        <authorList>
            <person name="Kono N."/>
            <person name="Nakamura H."/>
            <person name="Ohtoshi R."/>
            <person name="Tomita M."/>
            <person name="Numata K."/>
            <person name="Arakawa K."/>
        </authorList>
    </citation>
    <scope>NUCLEOTIDE SEQUENCE [LARGE SCALE GENOMIC DNA]</scope>
</reference>
<gene>
    <name evidence="2" type="ORF">EVAR_38762_1</name>
</gene>
<keyword evidence="3" id="KW-1185">Reference proteome</keyword>
<accession>A0A4C1WIX7</accession>